<accession>A0ACC2NIV7</accession>
<gene>
    <name evidence="1" type="ORF">QAD02_001441</name>
</gene>
<keyword evidence="2" id="KW-1185">Reference proteome</keyword>
<dbReference type="EMBL" id="CM056743">
    <property type="protein sequence ID" value="KAJ8670182.1"/>
    <property type="molecule type" value="Genomic_DNA"/>
</dbReference>
<reference evidence="1" key="1">
    <citation type="submission" date="2023-04" db="EMBL/GenBank/DDBJ databases">
        <title>A chromosome-level genome assembly of the parasitoid wasp Eretmocerus hayati.</title>
        <authorList>
            <person name="Zhong Y."/>
            <person name="Liu S."/>
            <person name="Liu Y."/>
        </authorList>
    </citation>
    <scope>NUCLEOTIDE SEQUENCE</scope>
    <source>
        <strain evidence="1">ZJU_SS_LIU_2023</strain>
    </source>
</reference>
<dbReference type="Proteomes" id="UP001239111">
    <property type="component" value="Chromosome 3"/>
</dbReference>
<evidence type="ECO:0000313" key="2">
    <source>
        <dbReference type="Proteomes" id="UP001239111"/>
    </source>
</evidence>
<proteinExistence type="predicted"/>
<name>A0ACC2NIV7_9HYME</name>
<sequence length="410" mass="46706">MSVTITRNDLQTPPFRVSASDRRTGSIPVKDLLDTLRGKLSKLTIFQERVYNFHDSVSKKLRSTIDETVNSLLQNRVNGPEDTESLYSLVSKVDSTERYVNRKMRIFAVWRDQVLSLCRDAEATKSEIVELSLKYNAALKTVSEFKERDVKTFLKRQKMKDGIVRTQTRIYEKKSTVERILATIYRMCSGMATLSVTTETGDNFDLKEITSRMMELTKGNAFHRFYDAMYKKIKALTGKRTNNAVFDNLDDLINIDDTILVDLLDISERNNDDESAPPVAPTVTRKRKATDPTVTLEDDNEEDESNEDAIMHDADEDDYLGGPSKRPTRDDEELVRQAESSRRLAAKHADDDSFANVLYELITDNETRSSFREILSLVAPNDRVSEFVNAIASLNDPASYVDNIDSYEGR</sequence>
<protein>
    <submittedName>
        <fullName evidence="1">Uncharacterized protein</fullName>
    </submittedName>
</protein>
<organism evidence="1 2">
    <name type="scientific">Eretmocerus hayati</name>
    <dbReference type="NCBI Taxonomy" id="131215"/>
    <lineage>
        <taxon>Eukaryota</taxon>
        <taxon>Metazoa</taxon>
        <taxon>Ecdysozoa</taxon>
        <taxon>Arthropoda</taxon>
        <taxon>Hexapoda</taxon>
        <taxon>Insecta</taxon>
        <taxon>Pterygota</taxon>
        <taxon>Neoptera</taxon>
        <taxon>Endopterygota</taxon>
        <taxon>Hymenoptera</taxon>
        <taxon>Apocrita</taxon>
        <taxon>Proctotrupomorpha</taxon>
        <taxon>Chalcidoidea</taxon>
        <taxon>Aphelinidae</taxon>
        <taxon>Aphelininae</taxon>
        <taxon>Eretmocerus</taxon>
    </lineage>
</organism>
<evidence type="ECO:0000313" key="1">
    <source>
        <dbReference type="EMBL" id="KAJ8670182.1"/>
    </source>
</evidence>
<comment type="caution">
    <text evidence="1">The sequence shown here is derived from an EMBL/GenBank/DDBJ whole genome shotgun (WGS) entry which is preliminary data.</text>
</comment>